<dbReference type="FunCoup" id="A0A286UTJ2">
    <property type="interactions" value="148"/>
</dbReference>
<evidence type="ECO:0000259" key="4">
    <source>
        <dbReference type="PROSITE" id="PS01031"/>
    </source>
</evidence>
<dbReference type="Gene3D" id="2.60.40.790">
    <property type="match status" value="1"/>
</dbReference>
<organism evidence="6 7">
    <name type="scientific">Pyrrhoderma noxium</name>
    <dbReference type="NCBI Taxonomy" id="2282107"/>
    <lineage>
        <taxon>Eukaryota</taxon>
        <taxon>Fungi</taxon>
        <taxon>Dikarya</taxon>
        <taxon>Basidiomycota</taxon>
        <taxon>Agaricomycotina</taxon>
        <taxon>Agaricomycetes</taxon>
        <taxon>Hymenochaetales</taxon>
        <taxon>Hymenochaetaceae</taxon>
        <taxon>Pyrrhoderma</taxon>
    </lineage>
</organism>
<dbReference type="AlphaFoldDB" id="A0A286UTJ2"/>
<dbReference type="STRING" id="2282107.A0A286UTJ2"/>
<keyword evidence="7" id="KW-1185">Reference proteome</keyword>
<comment type="similarity">
    <text evidence="2 3">Belongs to the small heat shock protein (HSP20) family.</text>
</comment>
<dbReference type="InterPro" id="IPR031107">
    <property type="entry name" value="Small_HSP"/>
</dbReference>
<evidence type="ECO:0000313" key="7">
    <source>
        <dbReference type="Proteomes" id="UP000217199"/>
    </source>
</evidence>
<dbReference type="EMBL" id="NBII01000002">
    <property type="protein sequence ID" value="PAV22864.1"/>
    <property type="molecule type" value="Genomic_DNA"/>
</dbReference>
<proteinExistence type="inferred from homology"/>
<evidence type="ECO:0000256" key="2">
    <source>
        <dbReference type="PROSITE-ProRule" id="PRU00285"/>
    </source>
</evidence>
<dbReference type="SUPFAM" id="SSF49764">
    <property type="entry name" value="HSP20-like chaperones"/>
    <property type="match status" value="1"/>
</dbReference>
<evidence type="ECO:0000256" key="3">
    <source>
        <dbReference type="RuleBase" id="RU003616"/>
    </source>
</evidence>
<dbReference type="PANTHER" id="PTHR11527">
    <property type="entry name" value="HEAT-SHOCK PROTEIN 20 FAMILY MEMBER"/>
    <property type="match status" value="1"/>
</dbReference>
<keyword evidence="1 6" id="KW-0346">Stress response</keyword>
<dbReference type="OrthoDB" id="1431247at2759"/>
<dbReference type="InParanoid" id="A0A286UTJ2"/>
<dbReference type="Pfam" id="PF00011">
    <property type="entry name" value="HSP20"/>
    <property type="match status" value="1"/>
</dbReference>
<feature type="domain" description="SHSP" evidence="4">
    <location>
        <begin position="42"/>
        <end position="155"/>
    </location>
</feature>
<reference evidence="6 7" key="1">
    <citation type="journal article" date="2017" name="Mol. Ecol.">
        <title>Comparative and population genomic landscape of Phellinus noxius: A hypervariable fungus causing root rot in trees.</title>
        <authorList>
            <person name="Chung C.L."/>
            <person name="Lee T.J."/>
            <person name="Akiba M."/>
            <person name="Lee H.H."/>
            <person name="Kuo T.H."/>
            <person name="Liu D."/>
            <person name="Ke H.M."/>
            <person name="Yokoi T."/>
            <person name="Roa M.B."/>
            <person name="Lu M.J."/>
            <person name="Chang Y.Y."/>
            <person name="Ann P.J."/>
            <person name="Tsai J.N."/>
            <person name="Chen C.Y."/>
            <person name="Tzean S.S."/>
            <person name="Ota Y."/>
            <person name="Hattori T."/>
            <person name="Sahashi N."/>
            <person name="Liou R.F."/>
            <person name="Kikuchi T."/>
            <person name="Tsai I.J."/>
        </authorList>
    </citation>
    <scope>NUCLEOTIDE SEQUENCE [LARGE SCALE GENOMIC DNA]</scope>
    <source>
        <strain evidence="6 7">FFPRI411160</strain>
    </source>
</reference>
<evidence type="ECO:0000259" key="5">
    <source>
        <dbReference type="PROSITE" id="PS51203"/>
    </source>
</evidence>
<protein>
    <submittedName>
        <fullName evidence="6">Small heat shock</fullName>
    </submittedName>
</protein>
<dbReference type="InterPro" id="IPR008978">
    <property type="entry name" value="HSP20-like_chaperone"/>
</dbReference>
<gene>
    <name evidence="6" type="ORF">PNOK_0282100</name>
</gene>
<comment type="caution">
    <text evidence="6">The sequence shown here is derived from an EMBL/GenBank/DDBJ whole genome shotgun (WGS) entry which is preliminary data.</text>
</comment>
<accession>A0A286UTJ2</accession>
<dbReference type="PROSITE" id="PS01031">
    <property type="entry name" value="SHSP"/>
    <property type="match status" value="1"/>
</dbReference>
<dbReference type="PROSITE" id="PS51203">
    <property type="entry name" value="CS"/>
    <property type="match status" value="1"/>
</dbReference>
<dbReference type="Proteomes" id="UP000217199">
    <property type="component" value="Unassembled WGS sequence"/>
</dbReference>
<sequence length="155" mass="17387">MSVYYYEPFFSFNDISRFFDDALSSPRGSSGQVATKGDSERSIARGFQPRLDIHESPEQNLVTATFDLPGLKKEDVNIDVHNGRLVVSGEQTLSNDVEEKGYVHRERQYGRFSRSLPLPSGTKPENINAKLEDGVLTITFPKTSEEQQAKKISIS</sequence>
<evidence type="ECO:0000256" key="1">
    <source>
        <dbReference type="ARBA" id="ARBA00023016"/>
    </source>
</evidence>
<dbReference type="CDD" id="cd06464">
    <property type="entry name" value="ACD_sHsps-like"/>
    <property type="match status" value="1"/>
</dbReference>
<name>A0A286UTJ2_9AGAM</name>
<dbReference type="InterPro" id="IPR007052">
    <property type="entry name" value="CS_dom"/>
</dbReference>
<dbReference type="InterPro" id="IPR002068">
    <property type="entry name" value="A-crystallin/Hsp20_dom"/>
</dbReference>
<feature type="domain" description="CS" evidence="5">
    <location>
        <begin position="46"/>
        <end position="155"/>
    </location>
</feature>
<evidence type="ECO:0000313" key="6">
    <source>
        <dbReference type="EMBL" id="PAV22864.1"/>
    </source>
</evidence>